<evidence type="ECO:0000313" key="1">
    <source>
        <dbReference type="EMBL" id="JAE15525.1"/>
    </source>
</evidence>
<dbReference type="AlphaFoldDB" id="A0A0A9FRR5"/>
<accession>A0A0A9FRR5</accession>
<protein>
    <submittedName>
        <fullName evidence="1">Uncharacterized protein</fullName>
    </submittedName>
</protein>
<sequence>MLDFEACFCVSRSEGSRCLLPGEACSIVYFHLLRVSSPFREHSSRQMQWAIQTMSDDSGDQSGNNTRLFSAVQSFWDKFSGKLKKLRVASDVLILSDRILLCYGICYCHWANR</sequence>
<name>A0A0A9FRR5_ARUDO</name>
<proteinExistence type="predicted"/>
<dbReference type="EMBL" id="GBRH01182371">
    <property type="protein sequence ID" value="JAE15525.1"/>
    <property type="molecule type" value="Transcribed_RNA"/>
</dbReference>
<reference evidence="1" key="1">
    <citation type="submission" date="2014-09" db="EMBL/GenBank/DDBJ databases">
        <authorList>
            <person name="Magalhaes I.L.F."/>
            <person name="Oliveira U."/>
            <person name="Santos F.R."/>
            <person name="Vidigal T.H.D.A."/>
            <person name="Brescovit A.D."/>
            <person name="Santos A.J."/>
        </authorList>
    </citation>
    <scope>NUCLEOTIDE SEQUENCE</scope>
    <source>
        <tissue evidence="1">Shoot tissue taken approximately 20 cm above the soil surface</tissue>
    </source>
</reference>
<reference evidence="1" key="2">
    <citation type="journal article" date="2015" name="Data Brief">
        <title>Shoot transcriptome of the giant reed, Arundo donax.</title>
        <authorList>
            <person name="Barrero R.A."/>
            <person name="Guerrero F.D."/>
            <person name="Moolhuijzen P."/>
            <person name="Goolsby J.A."/>
            <person name="Tidwell J."/>
            <person name="Bellgard S.E."/>
            <person name="Bellgard M.I."/>
        </authorList>
    </citation>
    <scope>NUCLEOTIDE SEQUENCE</scope>
    <source>
        <tissue evidence="1">Shoot tissue taken approximately 20 cm above the soil surface</tissue>
    </source>
</reference>
<organism evidence="1">
    <name type="scientific">Arundo donax</name>
    <name type="common">Giant reed</name>
    <name type="synonym">Donax arundinaceus</name>
    <dbReference type="NCBI Taxonomy" id="35708"/>
    <lineage>
        <taxon>Eukaryota</taxon>
        <taxon>Viridiplantae</taxon>
        <taxon>Streptophyta</taxon>
        <taxon>Embryophyta</taxon>
        <taxon>Tracheophyta</taxon>
        <taxon>Spermatophyta</taxon>
        <taxon>Magnoliopsida</taxon>
        <taxon>Liliopsida</taxon>
        <taxon>Poales</taxon>
        <taxon>Poaceae</taxon>
        <taxon>PACMAD clade</taxon>
        <taxon>Arundinoideae</taxon>
        <taxon>Arundineae</taxon>
        <taxon>Arundo</taxon>
    </lineage>
</organism>